<dbReference type="eggNOG" id="KOG2853">
    <property type="taxonomic scope" value="Eukaryota"/>
</dbReference>
<dbReference type="AlphaFoldDB" id="A0A090MZD6"/>
<dbReference type="GO" id="GO:0005739">
    <property type="term" value="C:mitochondrion"/>
    <property type="evidence" value="ECO:0007669"/>
    <property type="project" value="GOC"/>
</dbReference>
<dbReference type="Proteomes" id="UP000035682">
    <property type="component" value="Unplaced"/>
</dbReference>
<dbReference type="Gene3D" id="3.50.50.60">
    <property type="entry name" value="FAD/NAD(P)-binding domain"/>
    <property type="match status" value="1"/>
</dbReference>
<dbReference type="GO" id="GO:0016491">
    <property type="term" value="F:oxidoreductase activity"/>
    <property type="evidence" value="ECO:0007669"/>
    <property type="project" value="UniProtKB-KW"/>
</dbReference>
<dbReference type="CTD" id="36381119"/>
<dbReference type="WBParaSite" id="SRAE_2000340400.1">
    <property type="protein sequence ID" value="SRAE_2000340400.1"/>
    <property type="gene ID" value="WBGene00263626"/>
</dbReference>
<name>A0A090MZD6_STRRB</name>
<dbReference type="EMBL" id="LN609529">
    <property type="protein sequence ID" value="CEF68749.1"/>
    <property type="molecule type" value="Genomic_DNA"/>
</dbReference>
<proteinExistence type="predicted"/>
<dbReference type="InterPro" id="IPR006076">
    <property type="entry name" value="FAD-dep_OxRdtase"/>
</dbReference>
<evidence type="ECO:0000313" key="8">
    <source>
        <dbReference type="WormBase" id="SRAE_2000340400"/>
    </source>
</evidence>
<organism evidence="5">
    <name type="scientific">Strongyloides ratti</name>
    <name type="common">Parasitic roundworm</name>
    <dbReference type="NCBI Taxonomy" id="34506"/>
    <lineage>
        <taxon>Eukaryota</taxon>
        <taxon>Metazoa</taxon>
        <taxon>Ecdysozoa</taxon>
        <taxon>Nematoda</taxon>
        <taxon>Chromadorea</taxon>
        <taxon>Rhabditida</taxon>
        <taxon>Tylenchina</taxon>
        <taxon>Panagrolaimomorpha</taxon>
        <taxon>Strongyloidoidea</taxon>
        <taxon>Strongyloididae</taxon>
        <taxon>Strongyloides</taxon>
    </lineage>
</organism>
<evidence type="ECO:0000313" key="5">
    <source>
        <dbReference type="EMBL" id="CEF68749.1"/>
    </source>
</evidence>
<feature type="domain" description="FAD dependent oxidoreductase" evidence="4">
    <location>
        <begin position="101"/>
        <end position="498"/>
    </location>
</feature>
<dbReference type="RefSeq" id="XP_024507949.1">
    <property type="nucleotide sequence ID" value="XM_024654593.1"/>
</dbReference>
<dbReference type="OMA" id="NDPPDVH"/>
<evidence type="ECO:0000259" key="4">
    <source>
        <dbReference type="Pfam" id="PF01266"/>
    </source>
</evidence>
<keyword evidence="6" id="KW-1185">Reference proteome</keyword>
<evidence type="ECO:0000313" key="7">
    <source>
        <dbReference type="WBParaSite" id="SRAE_2000340400.1"/>
    </source>
</evidence>
<evidence type="ECO:0000256" key="1">
    <source>
        <dbReference type="ARBA" id="ARBA00023002"/>
    </source>
</evidence>
<evidence type="ECO:0000313" key="6">
    <source>
        <dbReference type="Proteomes" id="UP000035682"/>
    </source>
</evidence>
<keyword evidence="1" id="KW-0560">Oxidoreductase</keyword>
<dbReference type="OrthoDB" id="424974at2759"/>
<evidence type="ECO:0000256" key="2">
    <source>
        <dbReference type="ARBA" id="ARBA00039785"/>
    </source>
</evidence>
<dbReference type="Gene3D" id="3.30.9.10">
    <property type="entry name" value="D-Amino Acid Oxidase, subunit A, domain 2"/>
    <property type="match status" value="1"/>
</dbReference>
<reference evidence="5 6" key="1">
    <citation type="submission" date="2014-09" db="EMBL/GenBank/DDBJ databases">
        <authorList>
            <person name="Martin A.A."/>
        </authorList>
    </citation>
    <scope>NUCLEOTIDE SEQUENCE</scope>
    <source>
        <strain evidence="6">ED321</strain>
        <strain evidence="5">ED321 Heterogonic</strain>
    </source>
</reference>
<dbReference type="STRING" id="34506.A0A090MZD6"/>
<gene>
    <name evidence="5 7 8" type="ORF">SRAE_2000340400</name>
</gene>
<dbReference type="WormBase" id="SRAE_2000340400">
    <property type="protein sequence ID" value="SRP03908"/>
    <property type="gene ID" value="WBGene00263626"/>
</dbReference>
<dbReference type="GeneID" id="36381119"/>
<protein>
    <recommendedName>
        <fullName evidence="2">FAD-dependent oxidoreductase domain-containing protein 1</fullName>
    </recommendedName>
</protein>
<dbReference type="PANTHER" id="PTHR13847:SF287">
    <property type="entry name" value="FAD-DEPENDENT OXIDOREDUCTASE DOMAIN-CONTAINING PROTEIN 1"/>
    <property type="match status" value="1"/>
</dbReference>
<dbReference type="PANTHER" id="PTHR13847">
    <property type="entry name" value="SARCOSINE DEHYDROGENASE-RELATED"/>
    <property type="match status" value="1"/>
</dbReference>
<comment type="function">
    <text evidence="3">Required for the assembly of the mitochondrial membrane respiratory chain NADH dehydrogenase (Complex I). Involved in mid-late stages of complex I assembly.</text>
</comment>
<reference evidence="7" key="2">
    <citation type="submission" date="2020-12" db="UniProtKB">
        <authorList>
            <consortium name="WormBaseParasite"/>
        </authorList>
    </citation>
    <scope>IDENTIFICATION</scope>
</reference>
<sequence length="530" mass="61407">MRRIISSNHFLDLTKSSTSTICYRSLKTTQLQYWQRFENERHHEPGDDVVGRIWHAFTYDIRRWRRRYNDARRDAWKRMNPIAHSKREIQDWELLPFRTEVLIIGGGLSGSATAFWIKQRFRDEDFKVVVVENPDTFNESNTMLDPGSITQQFSHKEFIEMSKFTAEFLRHAGEHLQILDSPTPDINLLPNGHMHLARTDEEANKLKEIWKTQVSMNAKVAYYNKEELKKEFPYMNFKDVVAGTYGLENEGSIDTWQLISALREKNITLGVHYVKGEVEDFLFERDPRLSDNMTDSEDPDDDTPYKGKLNGVIIKPKMTGASPRPIRTHMIVNAAGPWSGKIAELAGIGKGKGLLSVPVPVKAKKKMTYVIHAPDVPAVDFPALVDPSGIYVRPQDVGFKFIVEKKYSLEEENLINHSNLDVDYDYFYNVIWPALVERVPGFKNINIVNAWARYEDINEFDDAPIIGEHLLYKNLFMMCGYGRYGIQFKLSAARCFAEKLFDGAYVSVNLRKYDMRRIMKRQPLIEPLKF</sequence>
<dbReference type="InterPro" id="IPR036188">
    <property type="entry name" value="FAD/NAD-bd_sf"/>
</dbReference>
<dbReference type="SUPFAM" id="SSF51905">
    <property type="entry name" value="FAD/NAD(P)-binding domain"/>
    <property type="match status" value="1"/>
</dbReference>
<dbReference type="Pfam" id="PF01266">
    <property type="entry name" value="DAO"/>
    <property type="match status" value="1"/>
</dbReference>
<dbReference type="GO" id="GO:0032981">
    <property type="term" value="P:mitochondrial respiratory chain complex I assembly"/>
    <property type="evidence" value="ECO:0007669"/>
    <property type="project" value="TreeGrafter"/>
</dbReference>
<evidence type="ECO:0000256" key="3">
    <source>
        <dbReference type="ARBA" id="ARBA00046185"/>
    </source>
</evidence>
<accession>A0A090MZD6</accession>